<organism evidence="1 2">
    <name type="scientific">Latimeria chalumnae</name>
    <name type="common">Coelacanth</name>
    <dbReference type="NCBI Taxonomy" id="7897"/>
    <lineage>
        <taxon>Eukaryota</taxon>
        <taxon>Metazoa</taxon>
        <taxon>Chordata</taxon>
        <taxon>Craniata</taxon>
        <taxon>Vertebrata</taxon>
        <taxon>Euteleostomi</taxon>
        <taxon>Coelacanthiformes</taxon>
        <taxon>Coelacanthidae</taxon>
        <taxon>Latimeria</taxon>
    </lineage>
</organism>
<dbReference type="EMBL" id="AFYH01260890">
    <property type="status" value="NOT_ANNOTATED_CDS"/>
    <property type="molecule type" value="Genomic_DNA"/>
</dbReference>
<evidence type="ECO:0000313" key="1">
    <source>
        <dbReference type="Ensembl" id="ENSLACP00000003186.1"/>
    </source>
</evidence>
<dbReference type="InParanoid" id="H3A0L5"/>
<dbReference type="OMA" id="DENRFLM"/>
<dbReference type="GeneTree" id="ENSGT00660000097182"/>
<dbReference type="Proteomes" id="UP000008672">
    <property type="component" value="Unassembled WGS sequence"/>
</dbReference>
<proteinExistence type="predicted"/>
<dbReference type="STRING" id="7897.ENSLACP00000003186"/>
<evidence type="ECO:0000313" key="2">
    <source>
        <dbReference type="Proteomes" id="UP000008672"/>
    </source>
</evidence>
<sequence>TIQRRRQAIEGLPRGPRDINELQIPAHFCQTIDGRPFLLHESGPDDENRFLMFSTRENIECLRQHTNWFSDGTFHVVPLNFSQLYTIHSSIEGSVLPMVYTLMIGLKIPTDRGFNPTNVVVDLKRAAINAIWLIFPTAALSTCFFHLSQCI</sequence>
<dbReference type="Ensembl" id="ENSLACT00000003216.1">
    <property type="protein sequence ID" value="ENSLACP00000003186.1"/>
    <property type="gene ID" value="ENSLACG00000002845.1"/>
</dbReference>
<reference evidence="1" key="3">
    <citation type="submission" date="2025-09" db="UniProtKB">
        <authorList>
            <consortium name="Ensembl"/>
        </authorList>
    </citation>
    <scope>IDENTIFICATION</scope>
</reference>
<evidence type="ECO:0008006" key="3">
    <source>
        <dbReference type="Google" id="ProtNLM"/>
    </source>
</evidence>
<dbReference type="AlphaFoldDB" id="H3A0L5"/>
<reference evidence="1" key="2">
    <citation type="submission" date="2025-08" db="UniProtKB">
        <authorList>
            <consortium name="Ensembl"/>
        </authorList>
    </citation>
    <scope>IDENTIFICATION</scope>
</reference>
<keyword evidence="2" id="KW-1185">Reference proteome</keyword>
<accession>H3A0L5</accession>
<reference evidence="2" key="1">
    <citation type="submission" date="2011-08" db="EMBL/GenBank/DDBJ databases">
        <title>The draft genome of Latimeria chalumnae.</title>
        <authorList>
            <person name="Di Palma F."/>
            <person name="Alfoldi J."/>
            <person name="Johnson J."/>
            <person name="Berlin A."/>
            <person name="Gnerre S."/>
            <person name="Jaffe D."/>
            <person name="MacCallum I."/>
            <person name="Young S."/>
            <person name="Walker B.J."/>
            <person name="Lander E."/>
            <person name="Lindblad-Toh K."/>
        </authorList>
    </citation>
    <scope>NUCLEOTIDE SEQUENCE [LARGE SCALE GENOMIC DNA]</scope>
    <source>
        <strain evidence="2">Wild caught</strain>
    </source>
</reference>
<name>H3A0L5_LATCH</name>
<protein>
    <recommendedName>
        <fullName evidence="3">MULE transposase domain-containing protein</fullName>
    </recommendedName>
</protein>
<dbReference type="HOGENOM" id="CLU_015060_4_3_1"/>